<organism evidence="2 3">
    <name type="scientific">Oryza sativa subsp. japonica</name>
    <name type="common">Rice</name>
    <dbReference type="NCBI Taxonomy" id="39947"/>
    <lineage>
        <taxon>Eukaryota</taxon>
        <taxon>Viridiplantae</taxon>
        <taxon>Streptophyta</taxon>
        <taxon>Embryophyta</taxon>
        <taxon>Tracheophyta</taxon>
        <taxon>Spermatophyta</taxon>
        <taxon>Magnoliopsida</taxon>
        <taxon>Liliopsida</taxon>
        <taxon>Poales</taxon>
        <taxon>Poaceae</taxon>
        <taxon>BOP clade</taxon>
        <taxon>Oryzoideae</taxon>
        <taxon>Oryzeae</taxon>
        <taxon>Oryzinae</taxon>
        <taxon>Oryza</taxon>
        <taxon>Oryza sativa</taxon>
    </lineage>
</organism>
<proteinExistence type="predicted"/>
<reference evidence="3" key="1">
    <citation type="journal article" date="2005" name="Nature">
        <title>The map-based sequence of the rice genome.</title>
        <authorList>
            <consortium name="International rice genome sequencing project (IRGSP)"/>
            <person name="Matsumoto T."/>
            <person name="Wu J."/>
            <person name="Kanamori H."/>
            <person name="Katayose Y."/>
            <person name="Fujisawa M."/>
            <person name="Namiki N."/>
            <person name="Mizuno H."/>
            <person name="Yamamoto K."/>
            <person name="Antonio B.A."/>
            <person name="Baba T."/>
            <person name="Sakata K."/>
            <person name="Nagamura Y."/>
            <person name="Aoki H."/>
            <person name="Arikawa K."/>
            <person name="Arita K."/>
            <person name="Bito T."/>
            <person name="Chiden Y."/>
            <person name="Fujitsuka N."/>
            <person name="Fukunaka R."/>
            <person name="Hamada M."/>
            <person name="Harada C."/>
            <person name="Hayashi A."/>
            <person name="Hijishita S."/>
            <person name="Honda M."/>
            <person name="Hosokawa S."/>
            <person name="Ichikawa Y."/>
            <person name="Idonuma A."/>
            <person name="Iijima M."/>
            <person name="Ikeda M."/>
            <person name="Ikeno M."/>
            <person name="Ito K."/>
            <person name="Ito S."/>
            <person name="Ito T."/>
            <person name="Ito Y."/>
            <person name="Ito Y."/>
            <person name="Iwabuchi A."/>
            <person name="Kamiya K."/>
            <person name="Karasawa W."/>
            <person name="Kurita K."/>
            <person name="Katagiri S."/>
            <person name="Kikuta A."/>
            <person name="Kobayashi H."/>
            <person name="Kobayashi N."/>
            <person name="Machita K."/>
            <person name="Maehara T."/>
            <person name="Masukawa M."/>
            <person name="Mizubayashi T."/>
            <person name="Mukai Y."/>
            <person name="Nagasaki H."/>
            <person name="Nagata Y."/>
            <person name="Naito S."/>
            <person name="Nakashima M."/>
            <person name="Nakama Y."/>
            <person name="Nakamichi Y."/>
            <person name="Nakamura M."/>
            <person name="Meguro A."/>
            <person name="Negishi M."/>
            <person name="Ohta I."/>
            <person name="Ohta T."/>
            <person name="Okamoto M."/>
            <person name="Ono N."/>
            <person name="Saji S."/>
            <person name="Sakaguchi M."/>
            <person name="Sakai K."/>
            <person name="Shibata M."/>
            <person name="Shimokawa T."/>
            <person name="Song J."/>
            <person name="Takazaki Y."/>
            <person name="Terasawa K."/>
            <person name="Tsugane M."/>
            <person name="Tsuji K."/>
            <person name="Ueda S."/>
            <person name="Waki K."/>
            <person name="Yamagata H."/>
            <person name="Yamamoto M."/>
            <person name="Yamamoto S."/>
            <person name="Yamane H."/>
            <person name="Yoshiki S."/>
            <person name="Yoshihara R."/>
            <person name="Yukawa K."/>
            <person name="Zhong H."/>
            <person name="Yano M."/>
            <person name="Yuan Q."/>
            <person name="Ouyang S."/>
            <person name="Liu J."/>
            <person name="Jones K.M."/>
            <person name="Gansberger K."/>
            <person name="Moffat K."/>
            <person name="Hill J."/>
            <person name="Bera J."/>
            <person name="Fadrosh D."/>
            <person name="Jin S."/>
            <person name="Johri S."/>
            <person name="Kim M."/>
            <person name="Overton L."/>
            <person name="Reardon M."/>
            <person name="Tsitrin T."/>
            <person name="Vuong H."/>
            <person name="Weaver B."/>
            <person name="Ciecko A."/>
            <person name="Tallon L."/>
            <person name="Jackson J."/>
            <person name="Pai G."/>
            <person name="Aken S.V."/>
            <person name="Utterback T."/>
            <person name="Reidmuller S."/>
            <person name="Feldblyum T."/>
            <person name="Hsiao J."/>
            <person name="Zismann V."/>
            <person name="Iobst S."/>
            <person name="de Vazeille A.R."/>
            <person name="Buell C.R."/>
            <person name="Ying K."/>
            <person name="Li Y."/>
            <person name="Lu T."/>
            <person name="Huang Y."/>
            <person name="Zhao Q."/>
            <person name="Feng Q."/>
            <person name="Zhang L."/>
            <person name="Zhu J."/>
            <person name="Weng Q."/>
            <person name="Mu J."/>
            <person name="Lu Y."/>
            <person name="Fan D."/>
            <person name="Liu Y."/>
            <person name="Guan J."/>
            <person name="Zhang Y."/>
            <person name="Yu S."/>
            <person name="Liu X."/>
            <person name="Zhang Y."/>
            <person name="Hong G."/>
            <person name="Han B."/>
            <person name="Choisne N."/>
            <person name="Demange N."/>
            <person name="Orjeda G."/>
            <person name="Samain S."/>
            <person name="Cattolico L."/>
            <person name="Pelletier E."/>
            <person name="Couloux A."/>
            <person name="Segurens B."/>
            <person name="Wincker P."/>
            <person name="D'Hont A."/>
            <person name="Scarpelli C."/>
            <person name="Weissenbach J."/>
            <person name="Salanoubat M."/>
            <person name="Quetier F."/>
            <person name="Yu Y."/>
            <person name="Kim H.R."/>
            <person name="Rambo T."/>
            <person name="Currie J."/>
            <person name="Collura K."/>
            <person name="Luo M."/>
            <person name="Yang T."/>
            <person name="Ammiraju J.S.S."/>
            <person name="Engler F."/>
            <person name="Soderlund C."/>
            <person name="Wing R.A."/>
            <person name="Palmer L.E."/>
            <person name="de la Bastide M."/>
            <person name="Spiegel L."/>
            <person name="Nascimento L."/>
            <person name="Zutavern T."/>
            <person name="O'Shaughnessy A."/>
            <person name="Dike S."/>
            <person name="Dedhia N."/>
            <person name="Preston R."/>
            <person name="Balija V."/>
            <person name="McCombie W.R."/>
            <person name="Chow T."/>
            <person name="Chen H."/>
            <person name="Chung M."/>
            <person name="Chen C."/>
            <person name="Shaw J."/>
            <person name="Wu H."/>
            <person name="Hsiao K."/>
            <person name="Chao Y."/>
            <person name="Chu M."/>
            <person name="Cheng C."/>
            <person name="Hour A."/>
            <person name="Lee P."/>
            <person name="Lin S."/>
            <person name="Lin Y."/>
            <person name="Liou J."/>
            <person name="Liu S."/>
            <person name="Hsing Y."/>
            <person name="Raghuvanshi S."/>
            <person name="Mohanty A."/>
            <person name="Bharti A.K."/>
            <person name="Gaur A."/>
            <person name="Gupta V."/>
            <person name="Kumar D."/>
            <person name="Ravi V."/>
            <person name="Vij S."/>
            <person name="Kapur A."/>
            <person name="Khurana P."/>
            <person name="Khurana P."/>
            <person name="Khurana J.P."/>
            <person name="Tyagi A.K."/>
            <person name="Gaikwad K."/>
            <person name="Singh A."/>
            <person name="Dalal V."/>
            <person name="Srivastava S."/>
            <person name="Dixit A."/>
            <person name="Pal A.K."/>
            <person name="Ghazi I.A."/>
            <person name="Yadav M."/>
            <person name="Pandit A."/>
            <person name="Bhargava A."/>
            <person name="Sureshbabu K."/>
            <person name="Batra K."/>
            <person name="Sharma T.R."/>
            <person name="Mohapatra T."/>
            <person name="Singh N.K."/>
            <person name="Messing J."/>
            <person name="Nelson A.B."/>
            <person name="Fuks G."/>
            <person name="Kavchok S."/>
            <person name="Keizer G."/>
            <person name="Linton E."/>
            <person name="Llaca V."/>
            <person name="Song R."/>
            <person name="Tanyolac B."/>
            <person name="Young S."/>
            <person name="Ho-Il K."/>
            <person name="Hahn J.H."/>
            <person name="Sangsakoo G."/>
            <person name="Vanavichit A."/>
            <person name="de Mattos Luiz.A.T."/>
            <person name="Zimmer P.D."/>
            <person name="Malone G."/>
            <person name="Dellagostin O."/>
            <person name="de Oliveira A.C."/>
            <person name="Bevan M."/>
            <person name="Bancroft I."/>
            <person name="Minx P."/>
            <person name="Cordum H."/>
            <person name="Wilson R."/>
            <person name="Cheng Z."/>
            <person name="Jin W."/>
            <person name="Jiang J."/>
            <person name="Leong S.A."/>
            <person name="Iwama H."/>
            <person name="Gojobori T."/>
            <person name="Itoh T."/>
            <person name="Niimura Y."/>
            <person name="Fujii Y."/>
            <person name="Habara T."/>
            <person name="Sakai H."/>
            <person name="Sato Y."/>
            <person name="Wilson G."/>
            <person name="Kumar K."/>
            <person name="McCouch S."/>
            <person name="Juretic N."/>
            <person name="Hoen D."/>
            <person name="Wright S."/>
            <person name="Bruskiewich R."/>
            <person name="Bureau T."/>
            <person name="Miyao A."/>
            <person name="Hirochika H."/>
            <person name="Nishikawa T."/>
            <person name="Kadowaki K."/>
            <person name="Sugiura M."/>
            <person name="Burr B."/>
            <person name="Sasaki T."/>
        </authorList>
    </citation>
    <scope>NUCLEOTIDE SEQUENCE [LARGE SCALE GENOMIC DNA]</scope>
    <source>
        <strain evidence="3">cv. Nipponbare</strain>
    </source>
</reference>
<protein>
    <submittedName>
        <fullName evidence="2">Uncharacterized protein</fullName>
    </submittedName>
</protein>
<evidence type="ECO:0000313" key="2">
    <source>
        <dbReference type="EMBL" id="BAD03020.1"/>
    </source>
</evidence>
<dbReference type="Proteomes" id="UP000000763">
    <property type="component" value="Chromosome 8"/>
</dbReference>
<dbReference type="AlphaFoldDB" id="Q6ZKH9"/>
<sequence>MGKAAGLEKLAEHAPPVRKDALFPPPNAAGERRASSERGKAADGERGAAPLRGRSRPPASRGCSRRLSLLRQIRATKRLPFLAPATRGCRREAFGV</sequence>
<evidence type="ECO:0000313" key="3">
    <source>
        <dbReference type="Proteomes" id="UP000000763"/>
    </source>
</evidence>
<feature type="region of interest" description="Disordered" evidence="1">
    <location>
        <begin position="1"/>
        <end position="66"/>
    </location>
</feature>
<dbReference type="EMBL" id="AP003876">
    <property type="protein sequence ID" value="BAD03020.1"/>
    <property type="molecule type" value="Genomic_DNA"/>
</dbReference>
<feature type="compositionally biased region" description="Basic and acidic residues" evidence="1">
    <location>
        <begin position="9"/>
        <end position="21"/>
    </location>
</feature>
<reference evidence="3" key="2">
    <citation type="journal article" date="2008" name="Nucleic Acids Res.">
        <title>The rice annotation project database (RAP-DB): 2008 update.</title>
        <authorList>
            <consortium name="The rice annotation project (RAP)"/>
        </authorList>
    </citation>
    <scope>GENOME REANNOTATION</scope>
    <source>
        <strain evidence="3">cv. Nipponbare</strain>
    </source>
</reference>
<accession>Q6ZKH9</accession>
<evidence type="ECO:0000256" key="1">
    <source>
        <dbReference type="SAM" id="MobiDB-lite"/>
    </source>
</evidence>
<name>Q6ZKH9_ORYSJ</name>
<gene>
    <name evidence="2" type="primary">OJ1119_D01.20</name>
</gene>
<feature type="compositionally biased region" description="Basic and acidic residues" evidence="1">
    <location>
        <begin position="30"/>
        <end position="46"/>
    </location>
</feature>